<dbReference type="RefSeq" id="WP_142454849.1">
    <property type="nucleotide sequence ID" value="NZ_FXTP01000010.1"/>
</dbReference>
<dbReference type="Proteomes" id="UP000317557">
    <property type="component" value="Unassembled WGS sequence"/>
</dbReference>
<reference evidence="3 4" key="1">
    <citation type="submission" date="2017-05" db="EMBL/GenBank/DDBJ databases">
        <authorList>
            <person name="Varghese N."/>
            <person name="Submissions S."/>
        </authorList>
    </citation>
    <scope>NUCLEOTIDE SEQUENCE [LARGE SCALE GENOMIC DNA]</scope>
    <source>
        <strain evidence="3 4">DSM 21985</strain>
    </source>
</reference>
<evidence type="ECO:0000313" key="3">
    <source>
        <dbReference type="EMBL" id="SMO77494.1"/>
    </source>
</evidence>
<evidence type="ECO:0000313" key="4">
    <source>
        <dbReference type="Proteomes" id="UP000317557"/>
    </source>
</evidence>
<dbReference type="InterPro" id="IPR011990">
    <property type="entry name" value="TPR-like_helical_dom_sf"/>
</dbReference>
<name>A0A521E0L0_9BACT</name>
<evidence type="ECO:0000256" key="1">
    <source>
        <dbReference type="PROSITE-ProRule" id="PRU00339"/>
    </source>
</evidence>
<protein>
    <submittedName>
        <fullName evidence="3">Uncharacterized protein</fullName>
    </submittedName>
</protein>
<gene>
    <name evidence="3" type="ORF">SAMN06265219_11028</name>
</gene>
<keyword evidence="2" id="KW-0732">Signal</keyword>
<keyword evidence="1" id="KW-0802">TPR repeat</keyword>
<dbReference type="EMBL" id="FXTP01000010">
    <property type="protein sequence ID" value="SMO77494.1"/>
    <property type="molecule type" value="Genomic_DNA"/>
</dbReference>
<dbReference type="OrthoDB" id="9763354at2"/>
<feature type="signal peptide" evidence="2">
    <location>
        <begin position="1"/>
        <end position="24"/>
    </location>
</feature>
<dbReference type="PROSITE" id="PS50005">
    <property type="entry name" value="TPR"/>
    <property type="match status" value="1"/>
</dbReference>
<dbReference type="AlphaFoldDB" id="A0A521E0L0"/>
<proteinExistence type="predicted"/>
<sequence>MGNIKLLTFLTAALLLALSLPAQAQINRDYQLANRLMQKNQYEKALPMLEELHQNNPDNFNYAKTLINCLIQLKQYERGIPVAESFSDQPNFSGEANIILGELYHYKGSTEKALEIWKANLDAHYKKLQVYVETARTMINRREYMEAVDVYKKARIDFNNESFFFGDIANAYMQAGEYELAIQEWLKLLEESPGQMSYIQRSLLRYNDPLLYDITIVELDERLDNLSTAEDEYETFFKLQIWLLQENKLFQRALSTAKTYENRSSSLNYSLFNLGRQLTDNNEFKLAEEAFSYYIEKSFGEIKWRSMEELANTYSKWAKYLEDYSLDYTNKKDSLYQLASVMLDSIETETSNYSRMGNVHIKQAEIALDHVFDLDEAEQSLEKLQNLPSMIESPELAYLEGRIQIAKKNYPQARIALTKANKLADIGGLAEKTRYFLALTDFYAGDYEFATIQLKSLGRQNTSYYANDALELRLWLQQGIAEDSTGSSLDRFADAVFKYNNGESAKSNDQFLDMIEDPAFRALKDDAMLFYVNTYDQNAREKLANLSQFLSENNYSPVKEKLMWKQANLAEQTGLSVLPGNCSSTENCFSSENPDETKNAHDIYEELIIQYPKGFYAPYARERLTELTNENS</sequence>
<dbReference type="Gene3D" id="1.25.40.10">
    <property type="entry name" value="Tetratricopeptide repeat domain"/>
    <property type="match status" value="4"/>
</dbReference>
<keyword evidence="4" id="KW-1185">Reference proteome</keyword>
<organism evidence="3 4">
    <name type="scientific">Gracilimonas mengyeensis</name>
    <dbReference type="NCBI Taxonomy" id="1302730"/>
    <lineage>
        <taxon>Bacteria</taxon>
        <taxon>Pseudomonadati</taxon>
        <taxon>Balneolota</taxon>
        <taxon>Balneolia</taxon>
        <taxon>Balneolales</taxon>
        <taxon>Balneolaceae</taxon>
        <taxon>Gracilimonas</taxon>
    </lineage>
</organism>
<feature type="chain" id="PRO_5022169469" evidence="2">
    <location>
        <begin position="25"/>
        <end position="632"/>
    </location>
</feature>
<dbReference type="SUPFAM" id="SSF48452">
    <property type="entry name" value="TPR-like"/>
    <property type="match status" value="1"/>
</dbReference>
<dbReference type="Pfam" id="PF14559">
    <property type="entry name" value="TPR_19"/>
    <property type="match status" value="1"/>
</dbReference>
<evidence type="ECO:0000256" key="2">
    <source>
        <dbReference type="SAM" id="SignalP"/>
    </source>
</evidence>
<dbReference type="InterPro" id="IPR019734">
    <property type="entry name" value="TPR_rpt"/>
</dbReference>
<feature type="repeat" description="TPR" evidence="1">
    <location>
        <begin position="162"/>
        <end position="195"/>
    </location>
</feature>
<accession>A0A521E0L0</accession>